<sequence>MMLEKRLQAIEDVESRDHVIDEFMNELNEFIEKMQSEGFLQSVDLVVRDRGLPSSTQVNHVDL</sequence>
<proteinExistence type="predicted"/>
<name>A0A3P5WTA5_9BACL</name>
<evidence type="ECO:0000313" key="1">
    <source>
        <dbReference type="EMBL" id="VDC24875.1"/>
    </source>
</evidence>
<dbReference type="AlphaFoldDB" id="A0A3P5WTA5"/>
<reference evidence="1 2" key="1">
    <citation type="submission" date="2018-11" db="EMBL/GenBank/DDBJ databases">
        <authorList>
            <person name="Criscuolo A."/>
        </authorList>
    </citation>
    <scope>NUCLEOTIDE SEQUENCE [LARGE SCALE GENOMIC DNA]</scope>
    <source>
        <strain evidence="1">ATB-66</strain>
    </source>
</reference>
<dbReference type="EMBL" id="UXAV01000031">
    <property type="protein sequence ID" value="VDC24875.1"/>
    <property type="molecule type" value="Genomic_DNA"/>
</dbReference>
<keyword evidence="2" id="KW-1185">Reference proteome</keyword>
<protein>
    <submittedName>
        <fullName evidence="1">Uncharacterized protein</fullName>
    </submittedName>
</protein>
<dbReference type="Proteomes" id="UP000270468">
    <property type="component" value="Unassembled WGS sequence"/>
</dbReference>
<dbReference type="RefSeq" id="WP_148085384.1">
    <property type="nucleotide sequence ID" value="NZ_CBCRXF010000015.1"/>
</dbReference>
<gene>
    <name evidence="1" type="ORF">FILTAD_01114</name>
</gene>
<accession>A0A3P5WTA5</accession>
<organism evidence="1 2">
    <name type="scientific">Filibacter tadaridae</name>
    <dbReference type="NCBI Taxonomy" id="2483811"/>
    <lineage>
        <taxon>Bacteria</taxon>
        <taxon>Bacillati</taxon>
        <taxon>Bacillota</taxon>
        <taxon>Bacilli</taxon>
        <taxon>Bacillales</taxon>
        <taxon>Caryophanaceae</taxon>
        <taxon>Filibacter</taxon>
    </lineage>
</organism>
<evidence type="ECO:0000313" key="2">
    <source>
        <dbReference type="Proteomes" id="UP000270468"/>
    </source>
</evidence>